<dbReference type="SMART" id="SM00047">
    <property type="entry name" value="LYZ2"/>
    <property type="match status" value="1"/>
</dbReference>
<dbReference type="PANTHER" id="PTHR33308:SF9">
    <property type="entry name" value="PEPTIDOGLYCAN HYDROLASE FLGJ"/>
    <property type="match status" value="1"/>
</dbReference>
<dbReference type="PATRIC" id="fig|1115809.3.peg.272"/>
<dbReference type="InterPro" id="IPR051056">
    <property type="entry name" value="Glycosyl_Hydrolase_73"/>
</dbReference>
<dbReference type="EMBL" id="AWEY01000007">
    <property type="protein sequence ID" value="ERK40357.1"/>
    <property type="molecule type" value="Genomic_DNA"/>
</dbReference>
<dbReference type="Proteomes" id="UP000016648">
    <property type="component" value="Unassembled WGS sequence"/>
</dbReference>
<dbReference type="Gene3D" id="1.10.530.10">
    <property type="match status" value="1"/>
</dbReference>
<proteinExistence type="predicted"/>
<gene>
    <name evidence="3" type="ORF">HMPREF9135_0453</name>
</gene>
<feature type="domain" description="Mannosyl-glycoprotein endo-beta-N-acetylglucosamidase-like" evidence="2">
    <location>
        <begin position="2"/>
        <end position="175"/>
    </location>
</feature>
<sequence>MSTEAQCAFARQIYAAALRAVDIAPEFVTAQAILESGWGKSRVGRFNIFGITKGSNWPGKTVLVLTHEYFNTPDRTFTPPERVVSVCKVKDKRQWYYTVYRLFKDFDSLEDCLAEHARLLQKPGFADAWPYRHDAEEFARRISDSCGHRYATSPQYAFRLIALIRQVRTLCESKS</sequence>
<dbReference type="Pfam" id="PF01832">
    <property type="entry name" value="Glucosaminidase"/>
    <property type="match status" value="1"/>
</dbReference>
<dbReference type="RefSeq" id="WP_021588855.1">
    <property type="nucleotide sequence ID" value="NZ_AWEY01000007.1"/>
</dbReference>
<organism evidence="3 4">
    <name type="scientific">Segatella baroniae F0067</name>
    <dbReference type="NCBI Taxonomy" id="1115809"/>
    <lineage>
        <taxon>Bacteria</taxon>
        <taxon>Pseudomonadati</taxon>
        <taxon>Bacteroidota</taxon>
        <taxon>Bacteroidia</taxon>
        <taxon>Bacteroidales</taxon>
        <taxon>Prevotellaceae</taxon>
        <taxon>Segatella</taxon>
    </lineage>
</organism>
<reference evidence="3 4" key="1">
    <citation type="submission" date="2013-08" db="EMBL/GenBank/DDBJ databases">
        <authorList>
            <person name="Durkin A.S."/>
            <person name="Haft D.R."/>
            <person name="McCorrison J."/>
            <person name="Torralba M."/>
            <person name="Gillis M."/>
            <person name="Haft D.H."/>
            <person name="Methe B."/>
            <person name="Sutton G."/>
            <person name="Nelson K.E."/>
        </authorList>
    </citation>
    <scope>NUCLEOTIDE SEQUENCE [LARGE SCALE GENOMIC DNA]</scope>
    <source>
        <strain evidence="3 4">F0067</strain>
    </source>
</reference>
<evidence type="ECO:0000259" key="2">
    <source>
        <dbReference type="SMART" id="SM00047"/>
    </source>
</evidence>
<evidence type="ECO:0000313" key="4">
    <source>
        <dbReference type="Proteomes" id="UP000016648"/>
    </source>
</evidence>
<name>U2QNJ3_9BACT</name>
<dbReference type="AlphaFoldDB" id="U2QNJ3"/>
<keyword evidence="4" id="KW-1185">Reference proteome</keyword>
<accession>U2QNJ3</accession>
<comment type="caution">
    <text evidence="3">The sequence shown here is derived from an EMBL/GenBank/DDBJ whole genome shotgun (WGS) entry which is preliminary data.</text>
</comment>
<dbReference type="InterPro" id="IPR002901">
    <property type="entry name" value="MGlyc_endo_b_GlcNAc-like_dom"/>
</dbReference>
<keyword evidence="1" id="KW-0378">Hydrolase</keyword>
<protein>
    <submittedName>
        <fullName evidence="3">Mannosyl-glycoprotein endo-beta-N-acetylglucosaminidase</fullName>
    </submittedName>
</protein>
<evidence type="ECO:0000313" key="3">
    <source>
        <dbReference type="EMBL" id="ERK40357.1"/>
    </source>
</evidence>
<evidence type="ECO:0000256" key="1">
    <source>
        <dbReference type="ARBA" id="ARBA00022801"/>
    </source>
</evidence>
<dbReference type="PANTHER" id="PTHR33308">
    <property type="entry name" value="PEPTIDOGLYCAN HYDROLASE FLGJ"/>
    <property type="match status" value="1"/>
</dbReference>
<dbReference type="GO" id="GO:0004040">
    <property type="term" value="F:amidase activity"/>
    <property type="evidence" value="ECO:0007669"/>
    <property type="project" value="InterPro"/>
</dbReference>